<keyword evidence="3" id="KW-1185">Reference proteome</keyword>
<dbReference type="AlphaFoldDB" id="C1FIE3"/>
<dbReference type="KEGG" id="mis:MICPUN_61846"/>
<name>C1FIE3_MICCC</name>
<dbReference type="RefSeq" id="XP_002508449.1">
    <property type="nucleotide sequence ID" value="XM_002508403.1"/>
</dbReference>
<sequence>MSFVSSTRTCNEPIDWAMSNNQRIHGDGYGRYEYPAEEEPEKTIPPHLVRSQQKEFEADFGQRRRKVEGEGGYLGGMRMPPKGMNNLEGRKDLFGIMKQQRPKSGEVANPDSWIGRPGNNPQAGKAMCANSPKLRADRVNDCLKDISFIKKHGDPNRPQYYDGEWIGNPGHRTQPAPPIDTNVGGYRHTQFRSTAESRKDFFARMYGDPDHRGGDLDGWLGNRKIDPSKGLFRPDRVEDELGPGLIKKKDTPDAGAPGYLRPIKDQTEEFLECFKPELYKEQEPTSPMSRAARPEDMKPTMNRGPKKVPEPVGRSQRRGMYGIMSHGTRPDGAVGDDFLPTGRHGVKVPGADTEVGKGQLLLYTNEYCSSMGRRGIDELEDEL</sequence>
<evidence type="ECO:0000313" key="2">
    <source>
        <dbReference type="EMBL" id="ACO69707.1"/>
    </source>
</evidence>
<feature type="region of interest" description="Disordered" evidence="1">
    <location>
        <begin position="280"/>
        <end position="352"/>
    </location>
</feature>
<evidence type="ECO:0000256" key="1">
    <source>
        <dbReference type="SAM" id="MobiDB-lite"/>
    </source>
</evidence>
<dbReference type="GeneID" id="8246727"/>
<dbReference type="EMBL" id="CP001576">
    <property type="protein sequence ID" value="ACO69707.1"/>
    <property type="molecule type" value="Genomic_DNA"/>
</dbReference>
<gene>
    <name evidence="2" type="ORF">MICPUN_61846</name>
</gene>
<evidence type="ECO:0000313" key="3">
    <source>
        <dbReference type="Proteomes" id="UP000002009"/>
    </source>
</evidence>
<organism evidence="2 3">
    <name type="scientific">Micromonas commoda (strain RCC299 / NOUM17 / CCMP2709)</name>
    <name type="common">Picoplanktonic green alga</name>
    <dbReference type="NCBI Taxonomy" id="296587"/>
    <lineage>
        <taxon>Eukaryota</taxon>
        <taxon>Viridiplantae</taxon>
        <taxon>Chlorophyta</taxon>
        <taxon>Mamiellophyceae</taxon>
        <taxon>Mamiellales</taxon>
        <taxon>Mamiellaceae</taxon>
        <taxon>Micromonas</taxon>
    </lineage>
</organism>
<proteinExistence type="predicted"/>
<dbReference type="OrthoDB" id="525699at2759"/>
<dbReference type="Proteomes" id="UP000002009">
    <property type="component" value="Chromosome 10"/>
</dbReference>
<accession>C1FIE3</accession>
<dbReference type="OMA" id="LYANENC"/>
<dbReference type="InParanoid" id="C1FIE3"/>
<feature type="region of interest" description="Disordered" evidence="1">
    <location>
        <begin position="100"/>
        <end position="126"/>
    </location>
</feature>
<protein>
    <submittedName>
        <fullName evidence="2">Uncharacterized protein</fullName>
    </submittedName>
</protein>
<reference evidence="2 3" key="1">
    <citation type="journal article" date="2009" name="Science">
        <title>Green evolution and dynamic adaptations revealed by genomes of the marine picoeukaryotes Micromonas.</title>
        <authorList>
            <person name="Worden A.Z."/>
            <person name="Lee J.H."/>
            <person name="Mock T."/>
            <person name="Rouze P."/>
            <person name="Simmons M.P."/>
            <person name="Aerts A.L."/>
            <person name="Allen A.E."/>
            <person name="Cuvelier M.L."/>
            <person name="Derelle E."/>
            <person name="Everett M.V."/>
            <person name="Foulon E."/>
            <person name="Grimwood J."/>
            <person name="Gundlach H."/>
            <person name="Henrissat B."/>
            <person name="Napoli C."/>
            <person name="McDonald S.M."/>
            <person name="Parker M.S."/>
            <person name="Rombauts S."/>
            <person name="Salamov A."/>
            <person name="Von Dassow P."/>
            <person name="Badger J.H."/>
            <person name="Coutinho P.M."/>
            <person name="Demir E."/>
            <person name="Dubchak I."/>
            <person name="Gentemann C."/>
            <person name="Eikrem W."/>
            <person name="Gready J.E."/>
            <person name="John U."/>
            <person name="Lanier W."/>
            <person name="Lindquist E.A."/>
            <person name="Lucas S."/>
            <person name="Mayer K.F."/>
            <person name="Moreau H."/>
            <person name="Not F."/>
            <person name="Otillar R."/>
            <person name="Panaud O."/>
            <person name="Pangilinan J."/>
            <person name="Paulsen I."/>
            <person name="Piegu B."/>
            <person name="Poliakov A."/>
            <person name="Robbens S."/>
            <person name="Schmutz J."/>
            <person name="Toulza E."/>
            <person name="Wyss T."/>
            <person name="Zelensky A."/>
            <person name="Zhou K."/>
            <person name="Armbrust E.V."/>
            <person name="Bhattacharya D."/>
            <person name="Goodenough U.W."/>
            <person name="Van de Peer Y."/>
            <person name="Grigoriev I.V."/>
        </authorList>
    </citation>
    <scope>NUCLEOTIDE SEQUENCE [LARGE SCALE GENOMIC DNA]</scope>
    <source>
        <strain evidence="3">RCC299 / NOUM17</strain>
    </source>
</reference>